<dbReference type="Pfam" id="PF01569">
    <property type="entry name" value="PAP2"/>
    <property type="match status" value="1"/>
</dbReference>
<name>A0ABT1WHL6_9BURK</name>
<keyword evidence="2" id="KW-0812">Transmembrane</keyword>
<dbReference type="Proteomes" id="UP001204142">
    <property type="component" value="Unassembled WGS sequence"/>
</dbReference>
<keyword evidence="2" id="KW-1133">Transmembrane helix</keyword>
<dbReference type="InterPro" id="IPR036938">
    <property type="entry name" value="PAP2/HPO_sf"/>
</dbReference>
<keyword evidence="5" id="KW-1185">Reference proteome</keyword>
<evidence type="ECO:0000256" key="2">
    <source>
        <dbReference type="SAM" id="Phobius"/>
    </source>
</evidence>
<dbReference type="InterPro" id="IPR000326">
    <property type="entry name" value="PAP2/HPO"/>
</dbReference>
<feature type="domain" description="Phosphatidic acid phosphatase type 2/haloperoxidase" evidence="3">
    <location>
        <begin position="98"/>
        <end position="236"/>
    </location>
</feature>
<feature type="transmembrane region" description="Helical" evidence="2">
    <location>
        <begin position="96"/>
        <end position="114"/>
    </location>
</feature>
<dbReference type="SUPFAM" id="SSF48317">
    <property type="entry name" value="Acid phosphatase/Vanadium-dependent haloperoxidase"/>
    <property type="match status" value="1"/>
</dbReference>
<dbReference type="RefSeq" id="WP_256764806.1">
    <property type="nucleotide sequence ID" value="NZ_JANIGO010000003.1"/>
</dbReference>
<dbReference type="CDD" id="cd03396">
    <property type="entry name" value="PAP2_like_6"/>
    <property type="match status" value="1"/>
</dbReference>
<feature type="region of interest" description="Disordered" evidence="1">
    <location>
        <begin position="250"/>
        <end position="276"/>
    </location>
</feature>
<evidence type="ECO:0000259" key="3">
    <source>
        <dbReference type="Pfam" id="PF01569"/>
    </source>
</evidence>
<gene>
    <name evidence="4" type="ORF">NQT62_11290</name>
</gene>
<accession>A0ABT1WHL6</accession>
<organism evidence="4 5">
    <name type="scientific">Limnobacter humi</name>
    <dbReference type="NCBI Taxonomy" id="1778671"/>
    <lineage>
        <taxon>Bacteria</taxon>
        <taxon>Pseudomonadati</taxon>
        <taxon>Pseudomonadota</taxon>
        <taxon>Betaproteobacteria</taxon>
        <taxon>Burkholderiales</taxon>
        <taxon>Burkholderiaceae</taxon>
        <taxon>Limnobacter</taxon>
    </lineage>
</organism>
<dbReference type="Gene3D" id="1.20.144.10">
    <property type="entry name" value="Phosphatidic acid phosphatase type 2/haloperoxidase"/>
    <property type="match status" value="1"/>
</dbReference>
<feature type="transmembrane region" description="Helical" evidence="2">
    <location>
        <begin position="158"/>
        <end position="176"/>
    </location>
</feature>
<protein>
    <submittedName>
        <fullName evidence="4">Phosphatase PAP2 family protein</fullName>
    </submittedName>
</protein>
<reference evidence="4 5" key="1">
    <citation type="submission" date="2022-07" db="EMBL/GenBank/DDBJ databases">
        <authorList>
            <person name="Xamxidin M."/>
            <person name="Wu M."/>
        </authorList>
    </citation>
    <scope>NUCLEOTIDE SEQUENCE [LARGE SCALE GENOMIC DNA]</scope>
    <source>
        <strain evidence="4 5">NBRC 111650</strain>
    </source>
</reference>
<dbReference type="EMBL" id="JANIGO010000003">
    <property type="protein sequence ID" value="MCQ8897017.1"/>
    <property type="molecule type" value="Genomic_DNA"/>
</dbReference>
<feature type="transmembrane region" description="Helical" evidence="2">
    <location>
        <begin position="213"/>
        <end position="236"/>
    </location>
</feature>
<feature type="transmembrane region" description="Helical" evidence="2">
    <location>
        <begin position="12"/>
        <end position="29"/>
    </location>
</feature>
<comment type="caution">
    <text evidence="4">The sequence shown here is derived from an EMBL/GenBank/DDBJ whole genome shotgun (WGS) entry which is preliminary data.</text>
</comment>
<feature type="transmembrane region" description="Helical" evidence="2">
    <location>
        <begin position="188"/>
        <end position="207"/>
    </location>
</feature>
<evidence type="ECO:0000313" key="4">
    <source>
        <dbReference type="EMBL" id="MCQ8897017.1"/>
    </source>
</evidence>
<evidence type="ECO:0000256" key="1">
    <source>
        <dbReference type="SAM" id="MobiDB-lite"/>
    </source>
</evidence>
<proteinExistence type="predicted"/>
<keyword evidence="2" id="KW-0472">Membrane</keyword>
<evidence type="ECO:0000313" key="5">
    <source>
        <dbReference type="Proteomes" id="UP001204142"/>
    </source>
</evidence>
<sequence length="276" mass="31363">MQQKTAGEQRTGWGHVGLLMLFGVFIVYLNRYTRIDFDVADWFYSSAQHAFPLQHQWWAEQLLHNRLKHLSTVLWFALLVWMLAQRYVRKAGWSHAAVFVLISSVLSAAVVSLLKTRSLHSCPWDLQTYGGQSTWLPLFYDATDNDLSQAGSGKCFPSGHASVGLMWLGVLFLPRIRRALAWPEGRYQRTLSIAVVLLSLVVCVVQLVRGAHFLSHVLATLWLCWVISLSVSWVYARLFVVYSRPYCYSSQSNSKNKMGESLCQPLSVPKDQPSLP</sequence>
<feature type="transmembrane region" description="Helical" evidence="2">
    <location>
        <begin position="67"/>
        <end position="84"/>
    </location>
</feature>